<dbReference type="AlphaFoldDB" id="A0AAJ6BJ96"/>
<evidence type="ECO:0008006" key="3">
    <source>
        <dbReference type="Google" id="ProtNLM"/>
    </source>
</evidence>
<dbReference type="PROSITE" id="PS51257">
    <property type="entry name" value="PROKAR_LIPOPROTEIN"/>
    <property type="match status" value="1"/>
</dbReference>
<name>A0AAJ6BJ96_9CAUL</name>
<organism evidence="1 2">
    <name type="scientific">Candidatus Brevundimonas colombiensis</name>
    <dbReference type="NCBI Taxonomy" id="3121376"/>
    <lineage>
        <taxon>Bacteria</taxon>
        <taxon>Pseudomonadati</taxon>
        <taxon>Pseudomonadota</taxon>
        <taxon>Alphaproteobacteria</taxon>
        <taxon>Caulobacterales</taxon>
        <taxon>Caulobacteraceae</taxon>
        <taxon>Brevundimonas</taxon>
    </lineage>
</organism>
<reference evidence="1" key="1">
    <citation type="submission" date="2023-03" db="EMBL/GenBank/DDBJ databases">
        <title>Andean soil-derived lignocellulolytic bacterial consortium as a source of novel taxa and putative plastic-active enzymes.</title>
        <authorList>
            <person name="Diaz-Garcia L."/>
            <person name="Chuvochina M."/>
            <person name="Feuerriegel G."/>
            <person name="Bunk B."/>
            <person name="Sproer C."/>
            <person name="Streit W.R."/>
            <person name="Rodriguez L.M."/>
            <person name="Overmann J."/>
            <person name="Jimenez D.J."/>
        </authorList>
    </citation>
    <scope>NUCLEOTIDE SEQUENCE</scope>
    <source>
        <strain evidence="1">MAG 833</strain>
    </source>
</reference>
<dbReference type="EMBL" id="CP119326">
    <property type="protein sequence ID" value="WEK39590.1"/>
    <property type="molecule type" value="Genomic_DNA"/>
</dbReference>
<protein>
    <recommendedName>
        <fullName evidence="3">Lipoprotein</fullName>
    </recommendedName>
</protein>
<dbReference type="Proteomes" id="UP001213664">
    <property type="component" value="Chromosome"/>
</dbReference>
<gene>
    <name evidence="1" type="ORF">P0Y50_13790</name>
</gene>
<evidence type="ECO:0000313" key="1">
    <source>
        <dbReference type="EMBL" id="WEK39590.1"/>
    </source>
</evidence>
<evidence type="ECO:0000313" key="2">
    <source>
        <dbReference type="Proteomes" id="UP001213664"/>
    </source>
</evidence>
<proteinExistence type="predicted"/>
<sequence length="141" mass="15059">MKVVYACAVGVVTLALTGCDQEGARQREMIERAKASVTSEMIDPTSVVFTDVTADWSSVCGWVNGRNRFGGYAGKQRFVWVDGGSIQFESDADPAKFPDLKPEAANASLCMFNESFDQCKSDGPALGSSSCILPLTSSSVK</sequence>
<accession>A0AAJ6BJ96</accession>